<evidence type="ECO:0008006" key="3">
    <source>
        <dbReference type="Google" id="ProtNLM"/>
    </source>
</evidence>
<organism evidence="1 2">
    <name type="scientific">Eiseniibacteriota bacterium</name>
    <dbReference type="NCBI Taxonomy" id="2212470"/>
    <lineage>
        <taxon>Bacteria</taxon>
        <taxon>Candidatus Eiseniibacteriota</taxon>
    </lineage>
</organism>
<dbReference type="AlphaFoldDB" id="A0A538TME5"/>
<sequence length="99" mass="10699">MNEENASREENLVSIFGVPDEATATMLRDFLAEQGIEATTVSSQIPWFGTIEAARKGQWGRIAVLESDAARARALIEDFYAARPETDTASPPGEDGEPG</sequence>
<reference evidence="1 2" key="1">
    <citation type="journal article" date="2019" name="Nat. Microbiol.">
        <title>Mediterranean grassland soil C-N compound turnover is dependent on rainfall and depth, and is mediated by genomically divergent microorganisms.</title>
        <authorList>
            <person name="Diamond S."/>
            <person name="Andeer P.F."/>
            <person name="Li Z."/>
            <person name="Crits-Christoph A."/>
            <person name="Burstein D."/>
            <person name="Anantharaman K."/>
            <person name="Lane K.R."/>
            <person name="Thomas B.C."/>
            <person name="Pan C."/>
            <person name="Northen T.R."/>
            <person name="Banfield J.F."/>
        </authorList>
    </citation>
    <scope>NUCLEOTIDE SEQUENCE [LARGE SCALE GENOMIC DNA]</scope>
    <source>
        <strain evidence="1">WS_9</strain>
    </source>
</reference>
<protein>
    <recommendedName>
        <fullName evidence="3">DUF2007 domain-containing protein</fullName>
    </recommendedName>
</protein>
<accession>A0A538TME5</accession>
<proteinExistence type="predicted"/>
<evidence type="ECO:0000313" key="2">
    <source>
        <dbReference type="Proteomes" id="UP000317691"/>
    </source>
</evidence>
<comment type="caution">
    <text evidence="1">The sequence shown here is derived from an EMBL/GenBank/DDBJ whole genome shotgun (WGS) entry which is preliminary data.</text>
</comment>
<evidence type="ECO:0000313" key="1">
    <source>
        <dbReference type="EMBL" id="TMQ64789.1"/>
    </source>
</evidence>
<dbReference type="Proteomes" id="UP000317691">
    <property type="component" value="Unassembled WGS sequence"/>
</dbReference>
<name>A0A538TME5_UNCEI</name>
<dbReference type="EMBL" id="VBOZ01000017">
    <property type="protein sequence ID" value="TMQ64789.1"/>
    <property type="molecule type" value="Genomic_DNA"/>
</dbReference>
<gene>
    <name evidence="1" type="ORF">E6K79_07055</name>
</gene>